<protein>
    <submittedName>
        <fullName evidence="1">Uncharacterized protein</fullName>
    </submittedName>
</protein>
<comment type="caution">
    <text evidence="1">The sequence shown here is derived from an EMBL/GenBank/DDBJ whole genome shotgun (WGS) entry which is preliminary data.</text>
</comment>
<organism evidence="1 2">
    <name type="scientific">Candidatus Collierbacteria bacterium RIFOXYB1_FULL_49_13</name>
    <dbReference type="NCBI Taxonomy" id="1817728"/>
    <lineage>
        <taxon>Bacteria</taxon>
        <taxon>Candidatus Collieribacteriota</taxon>
    </lineage>
</organism>
<name>A0A1F5FIC7_9BACT</name>
<accession>A0A1F5FIC7</accession>
<dbReference type="AlphaFoldDB" id="A0A1F5FIC7"/>
<dbReference type="Proteomes" id="UP000176682">
    <property type="component" value="Unassembled WGS sequence"/>
</dbReference>
<proteinExistence type="predicted"/>
<evidence type="ECO:0000313" key="1">
    <source>
        <dbReference type="EMBL" id="OGD79366.1"/>
    </source>
</evidence>
<sequence>MSSERESAVSALEQLFDEAWMQVDNLMWRGSRDVNPGMVGDGMGSLERAVILERRDVWIDRYGPVDLRLAISGEGVNFYRAKITDPSKTVISFEVEVERERKFQVLARLQRERGLVTGYIYDFEVGEVLSVARERNNGNMGRCVDLIGKMLVTALGWDKTTFGKN</sequence>
<reference evidence="1 2" key="1">
    <citation type="journal article" date="2016" name="Nat. Commun.">
        <title>Thousands of microbial genomes shed light on interconnected biogeochemical processes in an aquifer system.</title>
        <authorList>
            <person name="Anantharaman K."/>
            <person name="Brown C.T."/>
            <person name="Hug L.A."/>
            <person name="Sharon I."/>
            <person name="Castelle C.J."/>
            <person name="Probst A.J."/>
            <person name="Thomas B.C."/>
            <person name="Singh A."/>
            <person name="Wilkins M.J."/>
            <person name="Karaoz U."/>
            <person name="Brodie E.L."/>
            <person name="Williams K.H."/>
            <person name="Hubbard S.S."/>
            <person name="Banfield J.F."/>
        </authorList>
    </citation>
    <scope>NUCLEOTIDE SEQUENCE [LARGE SCALE GENOMIC DNA]</scope>
</reference>
<dbReference type="EMBL" id="MFAM01000023">
    <property type="protein sequence ID" value="OGD79366.1"/>
    <property type="molecule type" value="Genomic_DNA"/>
</dbReference>
<evidence type="ECO:0000313" key="2">
    <source>
        <dbReference type="Proteomes" id="UP000176682"/>
    </source>
</evidence>
<gene>
    <name evidence="1" type="ORF">A2368_01325</name>
</gene>